<comment type="caution">
    <text evidence="2">The sequence shown here is derived from an EMBL/GenBank/DDBJ whole genome shotgun (WGS) entry which is preliminary data.</text>
</comment>
<feature type="non-terminal residue" evidence="2">
    <location>
        <position position="105"/>
    </location>
</feature>
<organism evidence="2 3">
    <name type="scientific">Ficus carica</name>
    <name type="common">Common fig</name>
    <dbReference type="NCBI Taxonomy" id="3494"/>
    <lineage>
        <taxon>Eukaryota</taxon>
        <taxon>Viridiplantae</taxon>
        <taxon>Streptophyta</taxon>
        <taxon>Embryophyta</taxon>
        <taxon>Tracheophyta</taxon>
        <taxon>Spermatophyta</taxon>
        <taxon>Magnoliopsida</taxon>
        <taxon>eudicotyledons</taxon>
        <taxon>Gunneridae</taxon>
        <taxon>Pentapetalae</taxon>
        <taxon>rosids</taxon>
        <taxon>fabids</taxon>
        <taxon>Rosales</taxon>
        <taxon>Moraceae</taxon>
        <taxon>Ficeae</taxon>
        <taxon>Ficus</taxon>
    </lineage>
</organism>
<proteinExistence type="predicted"/>
<gene>
    <name evidence="2" type="ORF">TIFTF001_026980</name>
</gene>
<keyword evidence="1" id="KW-0812">Transmembrane</keyword>
<protein>
    <submittedName>
        <fullName evidence="2">Uncharacterized protein</fullName>
    </submittedName>
</protein>
<evidence type="ECO:0000313" key="2">
    <source>
        <dbReference type="EMBL" id="GMN57868.1"/>
    </source>
</evidence>
<evidence type="ECO:0000313" key="3">
    <source>
        <dbReference type="Proteomes" id="UP001187192"/>
    </source>
</evidence>
<dbReference type="AlphaFoldDB" id="A0AA88DM82"/>
<name>A0AA88DM82_FICCA</name>
<dbReference type="EMBL" id="BTGU01000073">
    <property type="protein sequence ID" value="GMN57868.1"/>
    <property type="molecule type" value="Genomic_DNA"/>
</dbReference>
<sequence length="105" mass="11301">MLMVYHIIIHLALHNPSHPKSSPSPVILPPPATDADDHLMRRPATCRARFSPSSLLLSPAVTTSGAPPPAGRGHPPSLFLFLSLLFSLSSPFSLFSSLLSPLSRR</sequence>
<keyword evidence="3" id="KW-1185">Reference proteome</keyword>
<dbReference type="Proteomes" id="UP001187192">
    <property type="component" value="Unassembled WGS sequence"/>
</dbReference>
<evidence type="ECO:0000256" key="1">
    <source>
        <dbReference type="SAM" id="Phobius"/>
    </source>
</evidence>
<reference evidence="2" key="1">
    <citation type="submission" date="2023-07" db="EMBL/GenBank/DDBJ databases">
        <title>draft genome sequence of fig (Ficus carica).</title>
        <authorList>
            <person name="Takahashi T."/>
            <person name="Nishimura K."/>
        </authorList>
    </citation>
    <scope>NUCLEOTIDE SEQUENCE</scope>
</reference>
<keyword evidence="1" id="KW-0472">Membrane</keyword>
<accession>A0AA88DM82</accession>
<keyword evidence="1" id="KW-1133">Transmembrane helix</keyword>
<feature type="transmembrane region" description="Helical" evidence="1">
    <location>
        <begin position="78"/>
        <end position="99"/>
    </location>
</feature>